<sequence length="189" mass="20771">FGLMQSAFDRLPIACLVGNRILVVHGGIGDGKWGLSDLWNISRPLTSEKILAKENSWIFNILWSDPIEDGKSADPNTFGVHSSPRGGVTAQFAWNVTKTFCARNGLGLIIRSHQSKKGSRGFDVMHSNMLVRVFSARDYEGHGNDSAVLLITRKKADPKDPSSSGPEGENDLLVVRPQVLRSVMKQRAE</sequence>
<dbReference type="EMBL" id="CAJNNV010017685">
    <property type="protein sequence ID" value="CAE8605331.1"/>
    <property type="molecule type" value="Genomic_DNA"/>
</dbReference>
<dbReference type="GO" id="GO:0046872">
    <property type="term" value="F:metal ion binding"/>
    <property type="evidence" value="ECO:0007669"/>
    <property type="project" value="UniProtKB-KW"/>
</dbReference>
<protein>
    <recommendedName>
        <fullName evidence="5">Serine/threonine specific protein phosphatases domain-containing protein</fullName>
    </recommendedName>
</protein>
<dbReference type="InterPro" id="IPR004843">
    <property type="entry name" value="Calcineurin-like_PHP"/>
</dbReference>
<dbReference type="CDD" id="cd00144">
    <property type="entry name" value="MPP_PPP_family"/>
    <property type="match status" value="1"/>
</dbReference>
<comment type="caution">
    <text evidence="6">The sequence shown here is derived from an EMBL/GenBank/DDBJ whole genome shotgun (WGS) entry which is preliminary data.</text>
</comment>
<dbReference type="PANTHER" id="PTHR45668:SF5">
    <property type="entry name" value="SERINE_THREONINE-PROTEIN PHOSPHATASE 5"/>
    <property type="match status" value="1"/>
</dbReference>
<evidence type="ECO:0000256" key="1">
    <source>
        <dbReference type="ARBA" id="ARBA00001936"/>
    </source>
</evidence>
<keyword evidence="7" id="KW-1185">Reference proteome</keyword>
<dbReference type="InterPro" id="IPR006186">
    <property type="entry name" value="Ser/Thr-sp_prot-phosphatase"/>
</dbReference>
<feature type="domain" description="Serine/threonine specific protein phosphatases" evidence="5">
    <location>
        <begin position="1"/>
        <end position="167"/>
    </location>
</feature>
<dbReference type="PRINTS" id="PR00114">
    <property type="entry name" value="STPHPHTASE"/>
</dbReference>
<dbReference type="AlphaFoldDB" id="A0A813ETL9"/>
<evidence type="ECO:0000313" key="6">
    <source>
        <dbReference type="EMBL" id="CAE8605331.1"/>
    </source>
</evidence>
<dbReference type="Pfam" id="PF00149">
    <property type="entry name" value="Metallophos"/>
    <property type="match status" value="1"/>
</dbReference>
<gene>
    <name evidence="6" type="ORF">PGLA1383_LOCUS23448</name>
</gene>
<dbReference type="Proteomes" id="UP000654075">
    <property type="component" value="Unassembled WGS sequence"/>
</dbReference>
<dbReference type="InterPro" id="IPR029052">
    <property type="entry name" value="Metallo-depent_PP-like"/>
</dbReference>
<reference evidence="6" key="1">
    <citation type="submission" date="2021-02" db="EMBL/GenBank/DDBJ databases">
        <authorList>
            <person name="Dougan E. K."/>
            <person name="Rhodes N."/>
            <person name="Thang M."/>
            <person name="Chan C."/>
        </authorList>
    </citation>
    <scope>NUCLEOTIDE SEQUENCE</scope>
</reference>
<organism evidence="6 7">
    <name type="scientific">Polarella glacialis</name>
    <name type="common">Dinoflagellate</name>
    <dbReference type="NCBI Taxonomy" id="89957"/>
    <lineage>
        <taxon>Eukaryota</taxon>
        <taxon>Sar</taxon>
        <taxon>Alveolata</taxon>
        <taxon>Dinophyceae</taxon>
        <taxon>Suessiales</taxon>
        <taxon>Suessiaceae</taxon>
        <taxon>Polarella</taxon>
    </lineage>
</organism>
<keyword evidence="3" id="KW-0464">Manganese</keyword>
<name>A0A813ETL9_POLGL</name>
<dbReference type="PANTHER" id="PTHR45668">
    <property type="entry name" value="SERINE/THREONINE-PROTEIN PHOSPHATASE 5-RELATED"/>
    <property type="match status" value="1"/>
</dbReference>
<evidence type="ECO:0000256" key="2">
    <source>
        <dbReference type="ARBA" id="ARBA00022723"/>
    </source>
</evidence>
<dbReference type="Gene3D" id="3.60.21.10">
    <property type="match status" value="1"/>
</dbReference>
<proteinExistence type="predicted"/>
<dbReference type="GO" id="GO:0016787">
    <property type="term" value="F:hydrolase activity"/>
    <property type="evidence" value="ECO:0007669"/>
    <property type="project" value="InterPro"/>
</dbReference>
<evidence type="ECO:0000313" key="7">
    <source>
        <dbReference type="Proteomes" id="UP000654075"/>
    </source>
</evidence>
<evidence type="ECO:0000256" key="3">
    <source>
        <dbReference type="ARBA" id="ARBA00023211"/>
    </source>
</evidence>
<comment type="cofactor">
    <cofactor evidence="1">
        <name>Mn(2+)</name>
        <dbReference type="ChEBI" id="CHEBI:29035"/>
    </cofactor>
</comment>
<feature type="non-terminal residue" evidence="6">
    <location>
        <position position="1"/>
    </location>
</feature>
<dbReference type="SUPFAM" id="SSF56300">
    <property type="entry name" value="Metallo-dependent phosphatases"/>
    <property type="match status" value="1"/>
</dbReference>
<dbReference type="InterPro" id="IPR051134">
    <property type="entry name" value="PPP_phosphatase"/>
</dbReference>
<accession>A0A813ETL9</accession>
<keyword evidence="2" id="KW-0479">Metal-binding</keyword>
<evidence type="ECO:0000259" key="5">
    <source>
        <dbReference type="SMART" id="SM00156"/>
    </source>
</evidence>
<feature type="region of interest" description="Disordered" evidence="4">
    <location>
        <begin position="154"/>
        <end position="175"/>
    </location>
</feature>
<feature type="non-terminal residue" evidence="6">
    <location>
        <position position="189"/>
    </location>
</feature>
<dbReference type="OrthoDB" id="3799035at2759"/>
<dbReference type="SMART" id="SM00156">
    <property type="entry name" value="PP2Ac"/>
    <property type="match status" value="1"/>
</dbReference>
<evidence type="ECO:0000256" key="4">
    <source>
        <dbReference type="SAM" id="MobiDB-lite"/>
    </source>
</evidence>